<dbReference type="EMBL" id="SPQC01000022">
    <property type="protein sequence ID" value="TFU22115.1"/>
    <property type="molecule type" value="Genomic_DNA"/>
</dbReference>
<dbReference type="PRINTS" id="PR01398">
    <property type="entry name" value="ISCHRISMTASE"/>
</dbReference>
<protein>
    <submittedName>
        <fullName evidence="3">Isochorismatase family protein</fullName>
    </submittedName>
</protein>
<dbReference type="InterPro" id="IPR016291">
    <property type="entry name" value="Isochorismatase"/>
</dbReference>
<name>A0A4Y9F4I6_9MICC</name>
<evidence type="ECO:0000256" key="1">
    <source>
        <dbReference type="ARBA" id="ARBA00022801"/>
    </source>
</evidence>
<dbReference type="RefSeq" id="WP_135012894.1">
    <property type="nucleotide sequence ID" value="NZ_JADGLK010000022.1"/>
</dbReference>
<keyword evidence="1" id="KW-0378">Hydrolase</keyword>
<evidence type="ECO:0000259" key="2">
    <source>
        <dbReference type="Pfam" id="PF00857"/>
    </source>
</evidence>
<organism evidence="3 4">
    <name type="scientific">Rothia nasimurium</name>
    <dbReference type="NCBI Taxonomy" id="85336"/>
    <lineage>
        <taxon>Bacteria</taxon>
        <taxon>Bacillati</taxon>
        <taxon>Actinomycetota</taxon>
        <taxon>Actinomycetes</taxon>
        <taxon>Micrococcales</taxon>
        <taxon>Micrococcaceae</taxon>
        <taxon>Rothia</taxon>
    </lineage>
</organism>
<dbReference type="Pfam" id="PF00857">
    <property type="entry name" value="Isochorismatase"/>
    <property type="match status" value="1"/>
</dbReference>
<dbReference type="OrthoDB" id="3174612at2"/>
<reference evidence="3 4" key="1">
    <citation type="submission" date="2019-03" db="EMBL/GenBank/DDBJ databases">
        <title>Diversity of the mouse oral microbiome.</title>
        <authorList>
            <person name="Joseph S."/>
            <person name="Aduse-Opoku J."/>
            <person name="Curtis M."/>
            <person name="Wade W."/>
            <person name="Hashim A."/>
        </authorList>
    </citation>
    <scope>NUCLEOTIDE SEQUENCE [LARGE SCALE GENOMIC DNA]</scope>
    <source>
        <strain evidence="4">irhom_31</strain>
    </source>
</reference>
<dbReference type="InterPro" id="IPR036380">
    <property type="entry name" value="Isochorismatase-like_sf"/>
</dbReference>
<feature type="domain" description="Isochorismatase-like" evidence="2">
    <location>
        <begin position="29"/>
        <end position="203"/>
    </location>
</feature>
<proteinExistence type="predicted"/>
<dbReference type="InterPro" id="IPR050272">
    <property type="entry name" value="Isochorismatase-like_hydrls"/>
</dbReference>
<sequence>MLPTIDCYTLSSQNLPPNTVRWVPDRERAALLVHDMQNYFVQAFNRAPESAIHTAISNTARLIHSAHQHQQPVIYTAQPPQQTAGDRALLTDFWGPGLTQADDALIIPELAPTEADTVLTKWRYCAFYRTDLEERLRAAGKTQLWISGIYSHIGCQTTALTAFMKGFQVFFIADAQADFDAAYHRAALTYIASRCGYVTTTDQLLELS</sequence>
<dbReference type="AlphaFoldDB" id="A0A4Y9F4I6"/>
<evidence type="ECO:0000313" key="4">
    <source>
        <dbReference type="Proteomes" id="UP000297951"/>
    </source>
</evidence>
<gene>
    <name evidence="3" type="ORF">E4U03_07280</name>
</gene>
<evidence type="ECO:0000313" key="3">
    <source>
        <dbReference type="EMBL" id="TFU22115.1"/>
    </source>
</evidence>
<dbReference type="SUPFAM" id="SSF52499">
    <property type="entry name" value="Isochorismatase-like hydrolases"/>
    <property type="match status" value="1"/>
</dbReference>
<dbReference type="Gene3D" id="3.40.50.850">
    <property type="entry name" value="Isochorismatase-like"/>
    <property type="match status" value="1"/>
</dbReference>
<dbReference type="PANTHER" id="PTHR43540">
    <property type="entry name" value="PEROXYUREIDOACRYLATE/UREIDOACRYLATE AMIDOHYDROLASE-RELATED"/>
    <property type="match status" value="1"/>
</dbReference>
<dbReference type="GO" id="GO:0008908">
    <property type="term" value="F:isochorismatase activity"/>
    <property type="evidence" value="ECO:0007669"/>
    <property type="project" value="InterPro"/>
</dbReference>
<dbReference type="Proteomes" id="UP000297951">
    <property type="component" value="Unassembled WGS sequence"/>
</dbReference>
<dbReference type="PANTHER" id="PTHR43540:SF3">
    <property type="entry name" value="ENTEROBACTIN SYNTHASE COMPONENT B"/>
    <property type="match status" value="1"/>
</dbReference>
<accession>A0A4Y9F4I6</accession>
<comment type="caution">
    <text evidence="3">The sequence shown here is derived from an EMBL/GenBank/DDBJ whole genome shotgun (WGS) entry which is preliminary data.</text>
</comment>
<dbReference type="InterPro" id="IPR000868">
    <property type="entry name" value="Isochorismatase-like_dom"/>
</dbReference>